<dbReference type="InterPro" id="IPR044992">
    <property type="entry name" value="ChyE-like"/>
</dbReference>
<protein>
    <submittedName>
        <fullName evidence="3">Type 1 glutamine amidotransferase</fullName>
    </submittedName>
</protein>
<dbReference type="InterPro" id="IPR029062">
    <property type="entry name" value="Class_I_gatase-like"/>
</dbReference>
<dbReference type="EMBL" id="BAABBX010000009">
    <property type="protein sequence ID" value="GAA4187585.1"/>
    <property type="molecule type" value="Genomic_DNA"/>
</dbReference>
<accession>A0ABP8AQN7</accession>
<proteinExistence type="predicted"/>
<gene>
    <name evidence="3" type="ORF">GCM10022288_12770</name>
</gene>
<organism evidence="3 4">
    <name type="scientific">Gryllotalpicola kribbensis</name>
    <dbReference type="NCBI Taxonomy" id="993084"/>
    <lineage>
        <taxon>Bacteria</taxon>
        <taxon>Bacillati</taxon>
        <taxon>Actinomycetota</taxon>
        <taxon>Actinomycetes</taxon>
        <taxon>Micrococcales</taxon>
        <taxon>Microbacteriaceae</taxon>
        <taxon>Gryllotalpicola</taxon>
    </lineage>
</organism>
<reference evidence="4" key="1">
    <citation type="journal article" date="2019" name="Int. J. Syst. Evol. Microbiol.">
        <title>The Global Catalogue of Microorganisms (GCM) 10K type strain sequencing project: providing services to taxonomists for standard genome sequencing and annotation.</title>
        <authorList>
            <consortium name="The Broad Institute Genomics Platform"/>
            <consortium name="The Broad Institute Genome Sequencing Center for Infectious Disease"/>
            <person name="Wu L."/>
            <person name="Ma J."/>
        </authorList>
    </citation>
    <scope>NUCLEOTIDE SEQUENCE [LARGE SCALE GENOMIC DNA]</scope>
    <source>
        <strain evidence="4">JCM 17593</strain>
    </source>
</reference>
<evidence type="ECO:0000256" key="1">
    <source>
        <dbReference type="SAM" id="MobiDB-lite"/>
    </source>
</evidence>
<dbReference type="PROSITE" id="PS51273">
    <property type="entry name" value="GATASE_TYPE_1"/>
    <property type="match status" value="1"/>
</dbReference>
<evidence type="ECO:0000259" key="2">
    <source>
        <dbReference type="Pfam" id="PF00117"/>
    </source>
</evidence>
<dbReference type="PANTHER" id="PTHR42695">
    <property type="entry name" value="GLUTAMINE AMIDOTRANSFERASE YLR126C-RELATED"/>
    <property type="match status" value="1"/>
</dbReference>
<dbReference type="Proteomes" id="UP001500213">
    <property type="component" value="Unassembled WGS sequence"/>
</dbReference>
<keyword evidence="4" id="KW-1185">Reference proteome</keyword>
<dbReference type="PANTHER" id="PTHR42695:SF5">
    <property type="entry name" value="GLUTAMINE AMIDOTRANSFERASE YLR126C-RELATED"/>
    <property type="match status" value="1"/>
</dbReference>
<comment type="caution">
    <text evidence="3">The sequence shown here is derived from an EMBL/GenBank/DDBJ whole genome shotgun (WGS) entry which is preliminary data.</text>
</comment>
<keyword evidence="3" id="KW-0315">Glutamine amidotransferase</keyword>
<feature type="region of interest" description="Disordered" evidence="1">
    <location>
        <begin position="239"/>
        <end position="269"/>
    </location>
</feature>
<feature type="domain" description="Glutamine amidotransferase" evidence="2">
    <location>
        <begin position="43"/>
        <end position="182"/>
    </location>
</feature>
<dbReference type="Gene3D" id="3.40.50.880">
    <property type="match status" value="1"/>
</dbReference>
<name>A0ABP8AQN7_9MICO</name>
<evidence type="ECO:0000313" key="4">
    <source>
        <dbReference type="Proteomes" id="UP001500213"/>
    </source>
</evidence>
<evidence type="ECO:0000313" key="3">
    <source>
        <dbReference type="EMBL" id="GAA4187585.1"/>
    </source>
</evidence>
<sequence length="269" mass="27946">MRPRVLVVQNSDGSGVRRFGAWWHADGLELELRRGADGLPATLAGFDGLVLLGGAFLPSDDARAPWLARERALAAEALAAGIPTLGICLGGQLLAEVAGGEVRGRHGRPERGSTAICVTDASAGDPLLEGVPRRISMLENHRDSITALPAGAVLLASSVDHPNQAFRLGASAWGLQFHPEVAAADLVRWKQEDFAAEEGVDLQAVRALAEAAEPLAASVARTIATNFAAVTRARAAQIRSTLSGPEQRAEDPSSATGHGLAGDIPIDSA</sequence>
<dbReference type="SUPFAM" id="SSF52317">
    <property type="entry name" value="Class I glutamine amidotransferase-like"/>
    <property type="match status" value="1"/>
</dbReference>
<dbReference type="RefSeq" id="WP_344775010.1">
    <property type="nucleotide sequence ID" value="NZ_BAABBX010000009.1"/>
</dbReference>
<dbReference type="CDD" id="cd01741">
    <property type="entry name" value="GATase1_1"/>
    <property type="match status" value="1"/>
</dbReference>
<dbReference type="InterPro" id="IPR017926">
    <property type="entry name" value="GATASE"/>
</dbReference>
<dbReference type="Pfam" id="PF00117">
    <property type="entry name" value="GATase"/>
    <property type="match status" value="1"/>
</dbReference>